<comment type="subcellular location">
    <subcellularLocation>
        <location evidence="1">Cell envelope</location>
    </subcellularLocation>
</comment>
<dbReference type="Gene3D" id="1.10.287.470">
    <property type="entry name" value="Helix hairpin bin"/>
    <property type="match status" value="1"/>
</dbReference>
<organism evidence="6 7">
    <name type="scientific">Schinkia azotoformans MEV2011</name>
    <dbReference type="NCBI Taxonomy" id="1348973"/>
    <lineage>
        <taxon>Bacteria</taxon>
        <taxon>Bacillati</taxon>
        <taxon>Bacillota</taxon>
        <taxon>Bacilli</taxon>
        <taxon>Bacillales</taxon>
        <taxon>Bacillaceae</taxon>
        <taxon>Calidifontibacillus/Schinkia group</taxon>
        <taxon>Schinkia</taxon>
    </lineage>
</organism>
<dbReference type="PANTHER" id="PTHR32347">
    <property type="entry name" value="EFFLUX SYSTEM COMPONENT YKNX-RELATED"/>
    <property type="match status" value="1"/>
</dbReference>
<evidence type="ECO:0000313" key="6">
    <source>
        <dbReference type="EMBL" id="KEF37356.1"/>
    </source>
</evidence>
<dbReference type="Proteomes" id="UP000027936">
    <property type="component" value="Unassembled WGS sequence"/>
</dbReference>
<feature type="coiled-coil region" evidence="3">
    <location>
        <begin position="130"/>
        <end position="270"/>
    </location>
</feature>
<gene>
    <name evidence="6" type="ORF">M670_03391</name>
</gene>
<accession>A0A072NIM0</accession>
<evidence type="ECO:0000256" key="1">
    <source>
        <dbReference type="ARBA" id="ARBA00004196"/>
    </source>
</evidence>
<evidence type="ECO:0000259" key="5">
    <source>
        <dbReference type="Pfam" id="PF25990"/>
    </source>
</evidence>
<dbReference type="RefSeq" id="WP_035196954.1">
    <property type="nucleotide sequence ID" value="NZ_JJRY01000015.1"/>
</dbReference>
<keyword evidence="2 3" id="KW-0175">Coiled coil</keyword>
<dbReference type="PATRIC" id="fig|1348973.3.peg.3269"/>
<evidence type="ECO:0000259" key="4">
    <source>
        <dbReference type="Pfam" id="PF25917"/>
    </source>
</evidence>
<name>A0A072NIM0_SCHAZ</name>
<dbReference type="Gene3D" id="2.40.30.170">
    <property type="match status" value="1"/>
</dbReference>
<dbReference type="PROSITE" id="PS51257">
    <property type="entry name" value="PROKAR_LIPOPROTEIN"/>
    <property type="match status" value="1"/>
</dbReference>
<dbReference type="InterPro" id="IPR050465">
    <property type="entry name" value="UPF0194_transport"/>
</dbReference>
<feature type="domain" description="YknX-like beta-barrel" evidence="5">
    <location>
        <begin position="304"/>
        <end position="382"/>
    </location>
</feature>
<evidence type="ECO:0000313" key="7">
    <source>
        <dbReference type="Proteomes" id="UP000027936"/>
    </source>
</evidence>
<comment type="caution">
    <text evidence="6">The sequence shown here is derived from an EMBL/GenBank/DDBJ whole genome shotgun (WGS) entry which is preliminary data.</text>
</comment>
<dbReference type="PANTHER" id="PTHR32347:SF23">
    <property type="entry name" value="BLL5650 PROTEIN"/>
    <property type="match status" value="1"/>
</dbReference>
<proteinExistence type="predicted"/>
<protein>
    <submittedName>
        <fullName evidence="6">Multidrug resistance efflux pump</fullName>
    </submittedName>
</protein>
<feature type="domain" description="Multidrug resistance protein MdtA-like barrel-sandwich hybrid" evidence="4">
    <location>
        <begin position="39"/>
        <end position="294"/>
    </location>
</feature>
<reference evidence="6 7" key="1">
    <citation type="submission" date="2014-04" db="EMBL/GenBank/DDBJ databases">
        <title>Draft genome sequence of Bacillus azotoformans MEV2011, a (co-) denitrifying strain unable to grow in the presence of oxygen.</title>
        <authorList>
            <person name="Nielsen M."/>
            <person name="Schreiber L."/>
            <person name="Finster K."/>
            <person name="Schramm A."/>
        </authorList>
    </citation>
    <scope>NUCLEOTIDE SEQUENCE [LARGE SCALE GENOMIC DNA]</scope>
    <source>
        <strain evidence="6 7">MEV2011</strain>
    </source>
</reference>
<dbReference type="InterPro" id="IPR058636">
    <property type="entry name" value="Beta-barrel_YknX"/>
</dbReference>
<dbReference type="OrthoDB" id="9778236at2"/>
<dbReference type="Gene3D" id="2.40.50.100">
    <property type="match status" value="2"/>
</dbReference>
<dbReference type="GO" id="GO:0030313">
    <property type="term" value="C:cell envelope"/>
    <property type="evidence" value="ECO:0007669"/>
    <property type="project" value="UniProtKB-SubCell"/>
</dbReference>
<dbReference type="EMBL" id="JJRY01000015">
    <property type="protein sequence ID" value="KEF37356.1"/>
    <property type="molecule type" value="Genomic_DNA"/>
</dbReference>
<dbReference type="AlphaFoldDB" id="A0A072NIM0"/>
<dbReference type="InterPro" id="IPR058625">
    <property type="entry name" value="MdtA-like_BSH"/>
</dbReference>
<sequence length="394" mass="44051">MRKIPSIIVIIALFFFITACSANEEQLYSGTIEGEEIPILAEVTGPVQAFLADEGDTVTKGQSLVQIDDRLIRAQMKEAKAGVQAAKAALDEVKAGTRNQEIKKTLSLLEQNDVKMDSVNIQLSKLNDLLIQRKANIDQIKAQLKSAEETELFYKDQLIKIEKLYKNGAASENELKVQEEQVNKAASSVNQLKAKLKEVESLYDMAKKDQSTYENQIKELQANSKLQQAQLSLQQEGATNHTILKLASQLDQAEAKQEQIQIQLDKTNVTAPIDGVVLRRNISVGEVVTANFQMYTLLDKNKLKIKVYVPETRLNEVTLDGKAEIFVDAYPDKAFSGKITYISSSAEFTPKNVQTPEERTKMVFEVIVEPTEGLEQLKPGMPADIRFLDKETEK</sequence>
<dbReference type="SUPFAM" id="SSF111369">
    <property type="entry name" value="HlyD-like secretion proteins"/>
    <property type="match status" value="2"/>
</dbReference>
<evidence type="ECO:0000256" key="2">
    <source>
        <dbReference type="ARBA" id="ARBA00023054"/>
    </source>
</evidence>
<evidence type="ECO:0000256" key="3">
    <source>
        <dbReference type="SAM" id="Coils"/>
    </source>
</evidence>
<dbReference type="Pfam" id="PF25990">
    <property type="entry name" value="Beta-barrel_YknX"/>
    <property type="match status" value="1"/>
</dbReference>
<dbReference type="Pfam" id="PF25917">
    <property type="entry name" value="BSH_RND"/>
    <property type="match status" value="1"/>
</dbReference>